<feature type="signal peptide" evidence="10">
    <location>
        <begin position="1"/>
        <end position="33"/>
    </location>
</feature>
<dbReference type="PANTHER" id="PTHR47234:SF3">
    <property type="entry name" value="SECRETIN_TONB SHORT N-TERMINAL DOMAIN-CONTAINING PROTEIN"/>
    <property type="match status" value="1"/>
</dbReference>
<dbReference type="InterPro" id="IPR037066">
    <property type="entry name" value="Plug_dom_sf"/>
</dbReference>
<evidence type="ECO:0000259" key="12">
    <source>
        <dbReference type="Pfam" id="PF07715"/>
    </source>
</evidence>
<reference evidence="13 14" key="1">
    <citation type="submission" date="2019-03" db="EMBL/GenBank/DDBJ databases">
        <title>Genomic Encyclopedia of Type Strains, Phase IV (KMG-IV): sequencing the most valuable type-strain genomes for metagenomic binning, comparative biology and taxonomic classification.</title>
        <authorList>
            <person name="Goeker M."/>
        </authorList>
    </citation>
    <scope>NUCLEOTIDE SEQUENCE [LARGE SCALE GENOMIC DNA]</scope>
    <source>
        <strain evidence="13 14">DSM 23344</strain>
    </source>
</reference>
<protein>
    <submittedName>
        <fullName evidence="13">TonB-dependent receptor-like protein</fullName>
    </submittedName>
</protein>
<comment type="caution">
    <text evidence="13">The sequence shown here is derived from an EMBL/GenBank/DDBJ whole genome shotgun (WGS) entry which is preliminary data.</text>
</comment>
<keyword evidence="13" id="KW-0675">Receptor</keyword>
<dbReference type="Pfam" id="PF00593">
    <property type="entry name" value="TonB_dep_Rec_b-barrel"/>
    <property type="match status" value="1"/>
</dbReference>
<keyword evidence="6 8" id="KW-0472">Membrane</keyword>
<evidence type="ECO:0000256" key="6">
    <source>
        <dbReference type="ARBA" id="ARBA00023136"/>
    </source>
</evidence>
<evidence type="ECO:0000256" key="9">
    <source>
        <dbReference type="RuleBase" id="RU003357"/>
    </source>
</evidence>
<sequence>MIFKASRTTGFHFSALAGAVAAGNLALPGVATAQSTGENQIIEQVVVTGSRLSRSGFDAPTPITVLGEDEINAEAPASIDAFVSSMPSVQGSTTTSNTSGSLSNGGAGVSALNLRALGTQRTLVLLDGKRNVASRTTGVVDINTMPQGLIKGIEIVTGGASAAYGSDAVGGVINFTLDKEFTGVKANVDYGETSRSDNENGRFSFSAGSGFADGRGHALFNAEIFRSEGIFYESRDWNLQGLQGIDNPRADEPGQPDFLVGENIGISAYTPGGLVQRVNGPGADGSGLPGTYFGIGGQPNQLVFGDVGGQWMQGGDWEYTLSSMRGTQSLAAEDNRDSFFGRVDFELMPNLNVFAQASYAQYDGKSFYIRPTQSFTVQQDNAFLPESVRQQMIDESVTSLVVRQAHADVPASGSTNERETTRWVFGAEGFFAMFDQDVEWDAYWQTGITDTNELQLPTYNTANFRGALDSIVDPVSGEIRCRDLERDPSCIPFNPLGIGVASQEGLDYVLGRPQRRQELQQDVLALNFRTSNIPGWAGPIALAIGGEYRKEQVDGSVEERLQSGWKYGNYLVTEGDYDVIEGYVEVGIPVFEGMDINAAGRVTDYSTSGSVNTWKVGLTYSPIPDVTFRATQSRDIRAPNLAELFDPGTARTNNVVNPNAPGGSDEFLQQLSGSTDVGPEEADSFGIGVVLQPRFLPGFSAAIDYYDIEINGVIGFLTADEVAELCFFEGVESFCNRIDFSGEGRSDISRINLFRENLSSLESRGLDLEASYRFDLADLASGLPGSIRLRALATHYMRNIQDDGQNAIDDAGRNTGDTPDWVYRLTAMYMAGDWTMNATVRGVSSGVVDNAYIECQPGSCPDVEAPFFTINDNKVDGATYLDLYVAKNFTFGSSQAEFFGQVRNAFDTDPELVPFPQFRGAENRPGYLPTNRNLYDVLGRTFRMGVRMTF</sequence>
<accession>A0A4R2KNW2</accession>
<organism evidence="13 14">
    <name type="scientific">Chromatocurvus halotolerans</name>
    <dbReference type="NCBI Taxonomy" id="1132028"/>
    <lineage>
        <taxon>Bacteria</taxon>
        <taxon>Pseudomonadati</taxon>
        <taxon>Pseudomonadota</taxon>
        <taxon>Gammaproteobacteria</taxon>
        <taxon>Cellvibrionales</taxon>
        <taxon>Halieaceae</taxon>
        <taxon>Chromatocurvus</taxon>
    </lineage>
</organism>
<dbReference type="InterPro" id="IPR012910">
    <property type="entry name" value="Plug_dom"/>
</dbReference>
<feature type="domain" description="TonB-dependent receptor-like beta-barrel" evidence="11">
    <location>
        <begin position="457"/>
        <end position="904"/>
    </location>
</feature>
<comment type="similarity">
    <text evidence="8 9">Belongs to the TonB-dependent receptor family.</text>
</comment>
<keyword evidence="10" id="KW-0732">Signal</keyword>
<name>A0A4R2KNW2_9GAMM</name>
<dbReference type="Gene3D" id="2.170.130.10">
    <property type="entry name" value="TonB-dependent receptor, plug domain"/>
    <property type="match status" value="1"/>
</dbReference>
<evidence type="ECO:0000256" key="1">
    <source>
        <dbReference type="ARBA" id="ARBA00004571"/>
    </source>
</evidence>
<dbReference type="InterPro" id="IPR000531">
    <property type="entry name" value="Beta-barrel_TonB"/>
</dbReference>
<evidence type="ECO:0000256" key="2">
    <source>
        <dbReference type="ARBA" id="ARBA00022448"/>
    </source>
</evidence>
<dbReference type="RefSeq" id="WP_117316015.1">
    <property type="nucleotide sequence ID" value="NZ_QQSW01000005.1"/>
</dbReference>
<feature type="domain" description="TonB-dependent receptor plug" evidence="12">
    <location>
        <begin position="58"/>
        <end position="172"/>
    </location>
</feature>
<evidence type="ECO:0000313" key="13">
    <source>
        <dbReference type="EMBL" id="TCO75861.1"/>
    </source>
</evidence>
<keyword evidence="4 8" id="KW-0812">Transmembrane</keyword>
<dbReference type="InterPro" id="IPR036942">
    <property type="entry name" value="Beta-barrel_TonB_sf"/>
</dbReference>
<keyword evidence="2 8" id="KW-0813">Transport</keyword>
<evidence type="ECO:0000256" key="3">
    <source>
        <dbReference type="ARBA" id="ARBA00022452"/>
    </source>
</evidence>
<dbReference type="PANTHER" id="PTHR47234">
    <property type="match status" value="1"/>
</dbReference>
<gene>
    <name evidence="13" type="ORF">EV688_10651</name>
</gene>
<keyword evidence="3 8" id="KW-1134">Transmembrane beta strand</keyword>
<evidence type="ECO:0000259" key="11">
    <source>
        <dbReference type="Pfam" id="PF00593"/>
    </source>
</evidence>
<comment type="subcellular location">
    <subcellularLocation>
        <location evidence="1 8">Cell outer membrane</location>
        <topology evidence="1 8">Multi-pass membrane protein</topology>
    </subcellularLocation>
</comment>
<dbReference type="EMBL" id="SLWX01000006">
    <property type="protein sequence ID" value="TCO75861.1"/>
    <property type="molecule type" value="Genomic_DNA"/>
</dbReference>
<dbReference type="Pfam" id="PF07715">
    <property type="entry name" value="Plug"/>
    <property type="match status" value="1"/>
</dbReference>
<keyword evidence="5 9" id="KW-0798">TonB box</keyword>
<dbReference type="SUPFAM" id="SSF56935">
    <property type="entry name" value="Porins"/>
    <property type="match status" value="1"/>
</dbReference>
<dbReference type="PROSITE" id="PS52016">
    <property type="entry name" value="TONB_DEPENDENT_REC_3"/>
    <property type="match status" value="1"/>
</dbReference>
<dbReference type="GO" id="GO:0009279">
    <property type="term" value="C:cell outer membrane"/>
    <property type="evidence" value="ECO:0007669"/>
    <property type="project" value="UniProtKB-SubCell"/>
</dbReference>
<proteinExistence type="inferred from homology"/>
<evidence type="ECO:0000256" key="10">
    <source>
        <dbReference type="SAM" id="SignalP"/>
    </source>
</evidence>
<keyword evidence="7 8" id="KW-0998">Cell outer membrane</keyword>
<dbReference type="InterPro" id="IPR039426">
    <property type="entry name" value="TonB-dep_rcpt-like"/>
</dbReference>
<dbReference type="OrthoDB" id="9805434at2"/>
<keyword evidence="14" id="KW-1185">Reference proteome</keyword>
<evidence type="ECO:0000256" key="7">
    <source>
        <dbReference type="ARBA" id="ARBA00023237"/>
    </source>
</evidence>
<dbReference type="Gene3D" id="2.40.170.20">
    <property type="entry name" value="TonB-dependent receptor, beta-barrel domain"/>
    <property type="match status" value="1"/>
</dbReference>
<evidence type="ECO:0000256" key="5">
    <source>
        <dbReference type="ARBA" id="ARBA00023077"/>
    </source>
</evidence>
<feature type="chain" id="PRO_5021010746" evidence="10">
    <location>
        <begin position="34"/>
        <end position="950"/>
    </location>
</feature>
<evidence type="ECO:0000256" key="4">
    <source>
        <dbReference type="ARBA" id="ARBA00022692"/>
    </source>
</evidence>
<evidence type="ECO:0000313" key="14">
    <source>
        <dbReference type="Proteomes" id="UP000294980"/>
    </source>
</evidence>
<dbReference type="AlphaFoldDB" id="A0A4R2KNW2"/>
<dbReference type="Proteomes" id="UP000294980">
    <property type="component" value="Unassembled WGS sequence"/>
</dbReference>
<evidence type="ECO:0000256" key="8">
    <source>
        <dbReference type="PROSITE-ProRule" id="PRU01360"/>
    </source>
</evidence>